<gene>
    <name evidence="8" type="ORF">BMF94_4218</name>
</gene>
<dbReference type="EMBL" id="PJQD01000047">
    <property type="protein sequence ID" value="POY72809.1"/>
    <property type="molecule type" value="Genomic_DNA"/>
</dbReference>
<keyword evidence="9" id="KW-1185">Reference proteome</keyword>
<dbReference type="GO" id="GO:0015123">
    <property type="term" value="F:acetate transmembrane transporter activity"/>
    <property type="evidence" value="ECO:0007669"/>
    <property type="project" value="TreeGrafter"/>
</dbReference>
<name>A0A2S5B7R6_9BASI</name>
<dbReference type="GO" id="GO:0005886">
    <property type="term" value="C:plasma membrane"/>
    <property type="evidence" value="ECO:0007669"/>
    <property type="project" value="TreeGrafter"/>
</dbReference>
<feature type="transmembrane region" description="Helical" evidence="7">
    <location>
        <begin position="98"/>
        <end position="116"/>
    </location>
</feature>
<feature type="transmembrane region" description="Helical" evidence="7">
    <location>
        <begin position="128"/>
        <end position="151"/>
    </location>
</feature>
<feature type="transmembrane region" description="Helical" evidence="7">
    <location>
        <begin position="74"/>
        <end position="92"/>
    </location>
</feature>
<dbReference type="PROSITE" id="PS01114">
    <property type="entry name" value="GPR1_FUN34_YAAH"/>
    <property type="match status" value="1"/>
</dbReference>
<dbReference type="STRING" id="741276.A0A2S5B7R6"/>
<dbReference type="PANTHER" id="PTHR31123">
    <property type="entry name" value="ACCUMULATION OF DYADS PROTEIN 2-RELATED"/>
    <property type="match status" value="1"/>
</dbReference>
<evidence type="ECO:0000256" key="1">
    <source>
        <dbReference type="ARBA" id="ARBA00004141"/>
    </source>
</evidence>
<dbReference type="NCBIfam" id="NF038013">
    <property type="entry name" value="AceTr_1"/>
    <property type="match status" value="1"/>
</dbReference>
<protein>
    <submittedName>
        <fullName evidence="8">Uncharacterized protein</fullName>
    </submittedName>
</protein>
<comment type="subcellular location">
    <subcellularLocation>
        <location evidence="1">Membrane</location>
        <topology evidence="1">Multi-pass membrane protein</topology>
    </subcellularLocation>
</comment>
<comment type="caution">
    <text evidence="8">The sequence shown here is derived from an EMBL/GenBank/DDBJ whole genome shotgun (WGS) entry which is preliminary data.</text>
</comment>
<evidence type="ECO:0000256" key="7">
    <source>
        <dbReference type="SAM" id="Phobius"/>
    </source>
</evidence>
<evidence type="ECO:0000256" key="6">
    <source>
        <dbReference type="SAM" id="MobiDB-lite"/>
    </source>
</evidence>
<keyword evidence="5 7" id="KW-0472">Membrane</keyword>
<evidence type="ECO:0000313" key="9">
    <source>
        <dbReference type="Proteomes" id="UP000237144"/>
    </source>
</evidence>
<feature type="compositionally biased region" description="Polar residues" evidence="6">
    <location>
        <begin position="1"/>
        <end position="11"/>
    </location>
</feature>
<comment type="similarity">
    <text evidence="2">Belongs to the acetate uptake transporter (AceTr) (TC 2.A.96) family.</text>
</comment>
<dbReference type="InterPro" id="IPR051633">
    <property type="entry name" value="AceTr"/>
</dbReference>
<proteinExistence type="inferred from homology"/>
<dbReference type="Pfam" id="PF01184">
    <property type="entry name" value="Gpr1_Fun34_YaaH"/>
    <property type="match status" value="1"/>
</dbReference>
<sequence length="262" mass="27536">MARSSLSTHDTASLRKGNHLSHGQGAENGYAAAQDGGGAEFGNFRSVTPGGHTLDTSQPAFPVYHRRFANPAPLGLVAFALPSFVLSLINIGARGVTVPNVVVGPAIFYAGVGQTLASMWEFASGNTLAATSFATYGAFWFAYAFIVSPWSGIEAAYASPLEFANGVAFFLWGFFIVTFIFLIASLRSSITLACIFLSVDAVFLCLGIAELGTVGNPHNFQIAGGAFGLVASALAWYVALSNLLTPDTSFFTLPVGDLTKRD</sequence>
<dbReference type="AlphaFoldDB" id="A0A2S5B7R6"/>
<feature type="transmembrane region" description="Helical" evidence="7">
    <location>
        <begin position="163"/>
        <end position="183"/>
    </location>
</feature>
<evidence type="ECO:0000256" key="3">
    <source>
        <dbReference type="ARBA" id="ARBA00022692"/>
    </source>
</evidence>
<reference evidence="8 9" key="1">
    <citation type="journal article" date="2018" name="Front. Microbiol.">
        <title>Prospects for Fungal Bioremediation of Acidic Radioactive Waste Sites: Characterization and Genome Sequence of Rhodotorula taiwanensis MD1149.</title>
        <authorList>
            <person name="Tkavc R."/>
            <person name="Matrosova V.Y."/>
            <person name="Grichenko O.E."/>
            <person name="Gostincar C."/>
            <person name="Volpe R.P."/>
            <person name="Klimenkova P."/>
            <person name="Gaidamakova E.K."/>
            <person name="Zhou C.E."/>
            <person name="Stewart B.J."/>
            <person name="Lyman M.G."/>
            <person name="Malfatti S.A."/>
            <person name="Rubinfeld B."/>
            <person name="Courtot M."/>
            <person name="Singh J."/>
            <person name="Dalgard C.L."/>
            <person name="Hamilton T."/>
            <person name="Frey K.G."/>
            <person name="Gunde-Cimerman N."/>
            <person name="Dugan L."/>
            <person name="Daly M.J."/>
        </authorList>
    </citation>
    <scope>NUCLEOTIDE SEQUENCE [LARGE SCALE GENOMIC DNA]</scope>
    <source>
        <strain evidence="8 9">MD1149</strain>
    </source>
</reference>
<keyword evidence="3 7" id="KW-0812">Transmembrane</keyword>
<feature type="transmembrane region" description="Helical" evidence="7">
    <location>
        <begin position="221"/>
        <end position="240"/>
    </location>
</feature>
<evidence type="ECO:0000256" key="5">
    <source>
        <dbReference type="ARBA" id="ARBA00023136"/>
    </source>
</evidence>
<dbReference type="Proteomes" id="UP000237144">
    <property type="component" value="Unassembled WGS sequence"/>
</dbReference>
<evidence type="ECO:0000313" key="8">
    <source>
        <dbReference type="EMBL" id="POY72809.1"/>
    </source>
</evidence>
<keyword evidence="4 7" id="KW-1133">Transmembrane helix</keyword>
<dbReference type="PANTHER" id="PTHR31123:SF1">
    <property type="entry name" value="ACCUMULATION OF DYADS PROTEIN 2-RELATED"/>
    <property type="match status" value="1"/>
</dbReference>
<feature type="region of interest" description="Disordered" evidence="6">
    <location>
        <begin position="1"/>
        <end position="32"/>
    </location>
</feature>
<dbReference type="InterPro" id="IPR000791">
    <property type="entry name" value="Gpr1/Fun34/SatP-like"/>
</dbReference>
<accession>A0A2S5B7R6</accession>
<dbReference type="OrthoDB" id="3648309at2759"/>
<organism evidence="8 9">
    <name type="scientific">Rhodotorula taiwanensis</name>
    <dbReference type="NCBI Taxonomy" id="741276"/>
    <lineage>
        <taxon>Eukaryota</taxon>
        <taxon>Fungi</taxon>
        <taxon>Dikarya</taxon>
        <taxon>Basidiomycota</taxon>
        <taxon>Pucciniomycotina</taxon>
        <taxon>Microbotryomycetes</taxon>
        <taxon>Sporidiobolales</taxon>
        <taxon>Sporidiobolaceae</taxon>
        <taxon>Rhodotorula</taxon>
    </lineage>
</organism>
<evidence type="ECO:0000256" key="2">
    <source>
        <dbReference type="ARBA" id="ARBA00005587"/>
    </source>
</evidence>
<dbReference type="InterPro" id="IPR047622">
    <property type="entry name" value="GPR1_FUN34_YAAH"/>
</dbReference>
<feature type="transmembrane region" description="Helical" evidence="7">
    <location>
        <begin position="190"/>
        <end position="209"/>
    </location>
</feature>
<evidence type="ECO:0000256" key="4">
    <source>
        <dbReference type="ARBA" id="ARBA00022989"/>
    </source>
</evidence>